<dbReference type="InterPro" id="IPR016024">
    <property type="entry name" value="ARM-type_fold"/>
</dbReference>
<dbReference type="InterPro" id="IPR055445">
    <property type="entry name" value="ARM_ARMC5"/>
</dbReference>
<sequence length="1045" mass="117099">MDKTQVKAMLDGLKSSTSKIIQESLLKIKSMIVNSEKGAKLFRECNGFPYLVPHLLKPNENILNLTLSILGDLCLDQKNCMAIGKLNTYGPLVTILNTVCRDSILGRTSRLIGNLARDRSNAEKFFNHGTVKALMAIIDNRDKKTSYATLIMVVRAIRKLWSVEEKRNEMISMNAIRCVAVLMTSECEIMGYIKSSDSDSDVEEPSRLQEDFMGGILKCIWSFTSHPVASCAEQIQGDGRGYQCLVVLTKTNMTIAMKCLTNLCFISSCRPQLGMAGFVECLIENLKKEKDVSYWPDGSPMALAQLSGESVNRSRLRRCGPDGDDHWRAKTNTHAMNALLQYVFDDSSFQILIGEGLVSILTDKLTTYVRNMGYEHNVETSASNKRKEKPVNQGSVYDVAVQNLSRDMYYRPASGSSKRKSQLLSDTGDDMKVVIERDNMIVGFVDAIESEASESESENEEGPPPKKRNLKRSKSKSPKNSKKKSTNIASKDWSSGVYWEPKSPEWPPMLQSNPSTSPKKEPQLPDLNVQYTGPGSAERLNFEWSPESGVSIGEFCTPPYPPWSPTRLTPSPSSLSNEDESSDSEASGSYSPVCSDNDETNEGTTTKTQDVEVIEIDEDSNEGECDMEDLSKLNIHSKETNIASVMVLLFRVSHGTCTTCGSIRDDSVPNHTMDYLTTRECLYGLMEYVEKCKRPMGRAARILARVLSSDLCLMSVMRHRLALRLHRMSTTSKHPAAECVQCKQIMKLCKKLMNQMGSLAESSYGIGKISYHLLKGSPSMKHTLALTLPYIVKTEKALKKYLVDCNGLNILINLIDDGKEELQECVTALSKLAHNVDVKDPKLLENRYKETVLMIYEPTFDSLSPDSIVTFKLDDSSTVRANKDFLCQHSEYFNAMLMGRFKESAENCVRLKNVTKSGLEYLLTLLDCGLYDAHSDLQIFPMAPSLKTNLEVLLLADRFLFEKLKELLSSAILQFKLGPNTADRIYTWSLSDGMGFLCVEAVAYILTGKMSDENRYQSFSKILNLQYRDQFLEDIKAMLLRQMAK</sequence>
<gene>
    <name evidence="2" type="ORF">KGM_207762</name>
</gene>
<organism evidence="2 3">
    <name type="scientific">Danaus plexippus plexippus</name>
    <dbReference type="NCBI Taxonomy" id="278856"/>
    <lineage>
        <taxon>Eukaryota</taxon>
        <taxon>Metazoa</taxon>
        <taxon>Ecdysozoa</taxon>
        <taxon>Arthropoda</taxon>
        <taxon>Hexapoda</taxon>
        <taxon>Insecta</taxon>
        <taxon>Pterygota</taxon>
        <taxon>Neoptera</taxon>
        <taxon>Endopterygota</taxon>
        <taxon>Lepidoptera</taxon>
        <taxon>Glossata</taxon>
        <taxon>Ditrysia</taxon>
        <taxon>Papilionoidea</taxon>
        <taxon>Nymphalidae</taxon>
        <taxon>Danainae</taxon>
        <taxon>Danaini</taxon>
        <taxon>Danaina</taxon>
        <taxon>Danaus</taxon>
        <taxon>Danaus</taxon>
    </lineage>
</organism>
<keyword evidence="3" id="KW-1185">Reference proteome</keyword>
<evidence type="ECO:0000256" key="1">
    <source>
        <dbReference type="SAM" id="MobiDB-lite"/>
    </source>
</evidence>
<reference evidence="2 3" key="1">
    <citation type="journal article" date="2011" name="Cell">
        <title>The monarch butterfly genome yields insights into long-distance migration.</title>
        <authorList>
            <person name="Zhan S."/>
            <person name="Merlin C."/>
            <person name="Boore J.L."/>
            <person name="Reppert S.M."/>
        </authorList>
    </citation>
    <scope>NUCLEOTIDE SEQUENCE [LARGE SCALE GENOMIC DNA]</scope>
    <source>
        <strain evidence="2">F-2</strain>
    </source>
</reference>
<protein>
    <submittedName>
        <fullName evidence="2">Uncharacterized protein</fullName>
    </submittedName>
</protein>
<feature type="region of interest" description="Disordered" evidence="1">
    <location>
        <begin position="451"/>
        <end position="540"/>
    </location>
</feature>
<dbReference type="InterPro" id="IPR011333">
    <property type="entry name" value="SKP1/BTB/POZ_sf"/>
</dbReference>
<feature type="compositionally biased region" description="Acidic residues" evidence="1">
    <location>
        <begin position="451"/>
        <end position="461"/>
    </location>
</feature>
<evidence type="ECO:0000313" key="3">
    <source>
        <dbReference type="Proteomes" id="UP000007151"/>
    </source>
</evidence>
<dbReference type="EMBL" id="AGBW02011442">
    <property type="protein sequence ID" value="OWR46643.1"/>
    <property type="molecule type" value="Genomic_DNA"/>
</dbReference>
<comment type="caution">
    <text evidence="2">The sequence shown here is derived from an EMBL/GenBank/DDBJ whole genome shotgun (WGS) entry which is preliminary data.</text>
</comment>
<dbReference type="GO" id="GO:0009653">
    <property type="term" value="P:anatomical structure morphogenesis"/>
    <property type="evidence" value="ECO:0007669"/>
    <property type="project" value="TreeGrafter"/>
</dbReference>
<dbReference type="AlphaFoldDB" id="A0A212EYR1"/>
<dbReference type="SUPFAM" id="SSF54695">
    <property type="entry name" value="POZ domain"/>
    <property type="match status" value="1"/>
</dbReference>
<feature type="compositionally biased region" description="Basic residues" evidence="1">
    <location>
        <begin position="465"/>
        <end position="485"/>
    </location>
</feature>
<name>A0A212EYR1_DANPL</name>
<dbReference type="InterPro" id="IPR000210">
    <property type="entry name" value="BTB/POZ_dom"/>
</dbReference>
<dbReference type="OrthoDB" id="6086604at2759"/>
<proteinExistence type="predicted"/>
<dbReference type="Pfam" id="PF00651">
    <property type="entry name" value="BTB"/>
    <property type="match status" value="1"/>
</dbReference>
<dbReference type="GO" id="GO:0005829">
    <property type="term" value="C:cytosol"/>
    <property type="evidence" value="ECO:0007669"/>
    <property type="project" value="TreeGrafter"/>
</dbReference>
<dbReference type="FunCoup" id="A0A212EYR1">
    <property type="interactions" value="230"/>
</dbReference>
<dbReference type="SMART" id="SM00225">
    <property type="entry name" value="BTB"/>
    <property type="match status" value="1"/>
</dbReference>
<dbReference type="Proteomes" id="UP000007151">
    <property type="component" value="Unassembled WGS sequence"/>
</dbReference>
<dbReference type="PANTHER" id="PTHR23312">
    <property type="entry name" value="ARMC5 ARMADILLO REPEAT-CONTAINING -RELATED"/>
    <property type="match status" value="1"/>
</dbReference>
<dbReference type="PROSITE" id="PS50097">
    <property type="entry name" value="BTB"/>
    <property type="match status" value="1"/>
</dbReference>
<dbReference type="InterPro" id="IPR000225">
    <property type="entry name" value="Armadillo"/>
</dbReference>
<dbReference type="eggNOG" id="ENOG502QSYU">
    <property type="taxonomic scope" value="Eukaryota"/>
</dbReference>
<dbReference type="STRING" id="278856.A0A212EYR1"/>
<dbReference type="SUPFAM" id="SSF48371">
    <property type="entry name" value="ARM repeat"/>
    <property type="match status" value="2"/>
</dbReference>
<evidence type="ECO:0000313" key="2">
    <source>
        <dbReference type="EMBL" id="OWR46643.1"/>
    </source>
</evidence>
<dbReference type="SMART" id="SM00185">
    <property type="entry name" value="ARM"/>
    <property type="match status" value="4"/>
</dbReference>
<dbReference type="Gene3D" id="3.30.710.10">
    <property type="entry name" value="Potassium Channel Kv1.1, Chain A"/>
    <property type="match status" value="1"/>
</dbReference>
<dbReference type="InterPro" id="IPR011989">
    <property type="entry name" value="ARM-like"/>
</dbReference>
<feature type="compositionally biased region" description="Low complexity" evidence="1">
    <location>
        <begin position="565"/>
        <end position="576"/>
    </location>
</feature>
<feature type="region of interest" description="Disordered" evidence="1">
    <location>
        <begin position="553"/>
        <end position="610"/>
    </location>
</feature>
<accession>A0A212EYR1</accession>
<dbReference type="Pfam" id="PF24768">
    <property type="entry name" value="ARM_ARMC5"/>
    <property type="match status" value="1"/>
</dbReference>
<dbReference type="PANTHER" id="PTHR23312:SF8">
    <property type="entry name" value="ARMADILLO REPEAT-CONTAINING PROTEIN 5"/>
    <property type="match status" value="1"/>
</dbReference>
<dbReference type="KEGG" id="dpl:KGM_207762"/>
<dbReference type="Gene3D" id="1.25.10.10">
    <property type="entry name" value="Leucine-rich Repeat Variant"/>
    <property type="match status" value="1"/>
</dbReference>